<dbReference type="GO" id="GO:0012505">
    <property type="term" value="C:endomembrane system"/>
    <property type="evidence" value="ECO:0007669"/>
    <property type="project" value="UniProtKB-SubCell"/>
</dbReference>
<evidence type="ECO:0000256" key="1">
    <source>
        <dbReference type="ARBA" id="ARBA00004127"/>
    </source>
</evidence>
<keyword evidence="2 5" id="KW-0812">Transmembrane</keyword>
<keyword evidence="8" id="KW-1185">Reference proteome</keyword>
<dbReference type="InterPro" id="IPR023894">
    <property type="entry name" value="Sporulation_SdpB"/>
</dbReference>
<evidence type="ECO:0000256" key="2">
    <source>
        <dbReference type="ARBA" id="ARBA00022692"/>
    </source>
</evidence>
<evidence type="ECO:0000256" key="4">
    <source>
        <dbReference type="ARBA" id="ARBA00023136"/>
    </source>
</evidence>
<feature type="transmembrane region" description="Helical" evidence="5">
    <location>
        <begin position="220"/>
        <end position="245"/>
    </location>
</feature>
<evidence type="ECO:0000256" key="3">
    <source>
        <dbReference type="ARBA" id="ARBA00022989"/>
    </source>
</evidence>
<sequence>MFQKIGNASIRWANSVNPWTNVYGLARTIIALSTAITLAVNPSWIFFKPAAGVSDYRHYTPLNYFCLVPFNYTYLEIMRWIAVILLLLVASGWRPRITGIIHWWITFSLQTSAVTLDGGEQVATVITLMLLPITLTDKRKWHWDSTESSDPMTNSKFIKRIIALTCFLAIRFQVSIIYLNAATAKLFDADWLNGTAVYYYMGASMLGLPSNLYKLFYSVLTNWTVIIPTWGTIIVELLLFSGLFIDKKYRVLLLILGITLHVIFAIMLGLYSFSMIMSAALILYLRPVGKKFTFKSVDLTPKVKTTAELPLMKGGDKLEN</sequence>
<accession>A0A4Z0GIG7</accession>
<name>A0A4Z0GIG7_9BACL</name>
<feature type="transmembrane region" description="Helical" evidence="5">
    <location>
        <begin position="21"/>
        <end position="40"/>
    </location>
</feature>
<comment type="subcellular location">
    <subcellularLocation>
        <location evidence="1">Endomembrane system</location>
        <topology evidence="1">Multi-pass membrane protein</topology>
    </subcellularLocation>
</comment>
<protein>
    <recommendedName>
        <fullName evidence="6">HTTM-like domain-containing protein</fullName>
    </recommendedName>
</protein>
<keyword evidence="4 5" id="KW-0472">Membrane</keyword>
<gene>
    <name evidence="7" type="ORF">E4665_15920</name>
</gene>
<dbReference type="AlphaFoldDB" id="A0A4Z0GIG7"/>
<feature type="transmembrane region" description="Helical" evidence="5">
    <location>
        <begin position="77"/>
        <end position="93"/>
    </location>
</feature>
<comment type="caution">
    <text evidence="7">The sequence shown here is derived from an EMBL/GenBank/DDBJ whole genome shotgun (WGS) entry which is preliminary data.</text>
</comment>
<organism evidence="7 8">
    <name type="scientific">Sporolactobacillus shoreae</name>
    <dbReference type="NCBI Taxonomy" id="1465501"/>
    <lineage>
        <taxon>Bacteria</taxon>
        <taxon>Bacillati</taxon>
        <taxon>Bacillota</taxon>
        <taxon>Bacilli</taxon>
        <taxon>Bacillales</taxon>
        <taxon>Sporolactobacillaceae</taxon>
        <taxon>Sporolactobacillus</taxon>
    </lineage>
</organism>
<evidence type="ECO:0000256" key="5">
    <source>
        <dbReference type="SAM" id="Phobius"/>
    </source>
</evidence>
<evidence type="ECO:0000313" key="7">
    <source>
        <dbReference type="EMBL" id="TGA96350.1"/>
    </source>
</evidence>
<dbReference type="EMBL" id="SRJD01000026">
    <property type="protein sequence ID" value="TGA96350.1"/>
    <property type="molecule type" value="Genomic_DNA"/>
</dbReference>
<proteinExistence type="predicted"/>
<keyword evidence="3 5" id="KW-1133">Transmembrane helix</keyword>
<dbReference type="Proteomes" id="UP000298347">
    <property type="component" value="Unassembled WGS sequence"/>
</dbReference>
<dbReference type="SMART" id="SM00752">
    <property type="entry name" value="HTTM"/>
    <property type="match status" value="1"/>
</dbReference>
<reference evidence="7 8" key="1">
    <citation type="journal article" date="2015" name="Int. J. Syst. Evol. Microbiol.">
        <title>Sporolactobacillus shoreae sp. nov. and Sporolactobacillus spathodeae sp. nov., two spore-forming lactic acid bacteria isolated from tree barks in Thailand.</title>
        <authorList>
            <person name="Thamacharoensuk T."/>
            <person name="Kitahara M."/>
            <person name="Ohkuma M."/>
            <person name="Thongchul N."/>
            <person name="Tanasupawat S."/>
        </authorList>
    </citation>
    <scope>NUCLEOTIDE SEQUENCE [LARGE SCALE GENOMIC DNA]</scope>
    <source>
        <strain evidence="7 8">BK92</strain>
    </source>
</reference>
<evidence type="ECO:0000313" key="8">
    <source>
        <dbReference type="Proteomes" id="UP000298347"/>
    </source>
</evidence>
<dbReference type="PANTHER" id="PTHR39535">
    <property type="entry name" value="SPORULATION-DELAYING PROTEIN SDPB"/>
    <property type="match status" value="1"/>
</dbReference>
<dbReference type="InterPro" id="IPR011020">
    <property type="entry name" value="HTTM-like"/>
</dbReference>
<dbReference type="RefSeq" id="WP_135349789.1">
    <property type="nucleotide sequence ID" value="NZ_SRJD01000026.1"/>
</dbReference>
<feature type="domain" description="HTTM-like" evidence="6">
    <location>
        <begin position="15"/>
        <end position="289"/>
    </location>
</feature>
<dbReference type="PANTHER" id="PTHR39535:SF2">
    <property type="entry name" value="HTTM DOMAIN-CONTAINING PROTEIN"/>
    <property type="match status" value="1"/>
</dbReference>
<feature type="transmembrane region" description="Helical" evidence="5">
    <location>
        <begin position="161"/>
        <end position="179"/>
    </location>
</feature>
<feature type="transmembrane region" description="Helical" evidence="5">
    <location>
        <begin position="251"/>
        <end position="284"/>
    </location>
</feature>
<dbReference type="NCBIfam" id="TIGR04033">
    <property type="entry name" value="export_SdpB"/>
    <property type="match status" value="1"/>
</dbReference>
<dbReference type="InterPro" id="IPR052964">
    <property type="entry name" value="Sporulation_signal_mat"/>
</dbReference>
<dbReference type="OrthoDB" id="128729at2"/>
<evidence type="ECO:0000259" key="6">
    <source>
        <dbReference type="SMART" id="SM00752"/>
    </source>
</evidence>